<evidence type="ECO:0000256" key="1">
    <source>
        <dbReference type="ARBA" id="ARBA00004123"/>
    </source>
</evidence>
<evidence type="ECO:0000256" key="2">
    <source>
        <dbReference type="ARBA" id="ARBA00012186"/>
    </source>
</evidence>
<keyword evidence="3 12" id="KW-0489">Methyltransferase</keyword>
<accession>A0A087TQL9</accession>
<keyword evidence="4 12" id="KW-0808">Transferase</keyword>
<evidence type="ECO:0000256" key="10">
    <source>
        <dbReference type="SAM" id="MobiDB-lite"/>
    </source>
</evidence>
<protein>
    <recommendedName>
        <fullName evidence="2">[histone H3]-lysine(27) N-trimethyltransferase</fullName>
        <ecNumber evidence="2">2.1.1.356</ecNumber>
    </recommendedName>
</protein>
<dbReference type="GO" id="GO:0003682">
    <property type="term" value="F:chromatin binding"/>
    <property type="evidence" value="ECO:0007669"/>
    <property type="project" value="TreeGrafter"/>
</dbReference>
<dbReference type="Gene3D" id="2.170.270.10">
    <property type="entry name" value="SET domain"/>
    <property type="match status" value="1"/>
</dbReference>
<dbReference type="GO" id="GO:0031507">
    <property type="term" value="P:heterochromatin formation"/>
    <property type="evidence" value="ECO:0007669"/>
    <property type="project" value="TreeGrafter"/>
</dbReference>
<dbReference type="InterPro" id="IPR041355">
    <property type="entry name" value="Pre-SET_CXC"/>
</dbReference>
<feature type="non-terminal residue" evidence="12">
    <location>
        <position position="588"/>
    </location>
</feature>
<dbReference type="InterPro" id="IPR026489">
    <property type="entry name" value="CXC_dom"/>
</dbReference>
<dbReference type="InterPro" id="IPR033467">
    <property type="entry name" value="Tesmin/TSO1-like_CXC"/>
</dbReference>
<keyword evidence="9" id="KW-0539">Nucleus</keyword>
<dbReference type="Pfam" id="PF18264">
    <property type="entry name" value="preSET_CXC"/>
    <property type="match status" value="1"/>
</dbReference>
<evidence type="ECO:0000313" key="13">
    <source>
        <dbReference type="Proteomes" id="UP000054359"/>
    </source>
</evidence>
<dbReference type="Pfam" id="PF21358">
    <property type="entry name" value="Ezh2_MCSS"/>
    <property type="match status" value="1"/>
</dbReference>
<evidence type="ECO:0000256" key="8">
    <source>
        <dbReference type="ARBA" id="ARBA00023163"/>
    </source>
</evidence>
<sequence>MMNYSSRLSTPRYEKINKEVQKVPSEWKKKVKSEYMKLRQLKRFRRNDEIKSAYLANRRYISEKVILMENYYQETNAISVFPTDLPDHYPVMKKCEVRQQDGVVQSTPLRIMYAVTPIPTMYTWAPIQQNFMVEDETVLHNIPYMGDEVLDQDGSFIEELLKNYDGKVHGDRECGFINDDIFVDLVQTLANQLDPKGIKFDSDEGYEKSSPGRNKKCGRSPPWNVSTTTHHEKPSAPEQHDIIFAAISAVFPDKGSPEQLKQRYRELVDKKDNTSTLPECTPNMDGPGAQSVIREQSMHSFHTLFCRRCFKYDCFLHPFHPSPSQFKHKICDMKPDSTPCGYQCYLHLDLVQEKLREKQREEKELNERRKMMKQMSVDSGNEASSEDSNDSLRSSRKRVIPERENNEGNFNVINHTISSKLNLKDLETSWTGAEQSLFRVLWKVFVGNYCAIAQMLTAKTCAQTYAFAQKELADYHPEELYTLDNTPPRKKKKKQRLWSMHCRKIQLKKDSSSNHVYNYSPCDHPGHPCDLSCPCVMAQNFCEKFCHCNSECVQRFPGCRCKAQCNTKQCPCYLAVRECDPDLCQTCG</sequence>
<evidence type="ECO:0000256" key="6">
    <source>
        <dbReference type="ARBA" id="ARBA00022853"/>
    </source>
</evidence>
<dbReference type="PROSITE" id="PS51633">
    <property type="entry name" value="CXC"/>
    <property type="match status" value="1"/>
</dbReference>
<dbReference type="InterPro" id="IPR041343">
    <property type="entry name" value="PRC2_HTH_1"/>
</dbReference>
<keyword evidence="7" id="KW-0805">Transcription regulation</keyword>
<organism evidence="12 13">
    <name type="scientific">Stegodyphus mimosarum</name>
    <name type="common">African social velvet spider</name>
    <dbReference type="NCBI Taxonomy" id="407821"/>
    <lineage>
        <taxon>Eukaryota</taxon>
        <taxon>Metazoa</taxon>
        <taxon>Ecdysozoa</taxon>
        <taxon>Arthropoda</taxon>
        <taxon>Chelicerata</taxon>
        <taxon>Arachnida</taxon>
        <taxon>Araneae</taxon>
        <taxon>Araneomorphae</taxon>
        <taxon>Entelegynae</taxon>
        <taxon>Eresoidea</taxon>
        <taxon>Eresidae</taxon>
        <taxon>Stegodyphus</taxon>
    </lineage>
</organism>
<reference evidence="12 13" key="1">
    <citation type="submission" date="2013-11" db="EMBL/GenBank/DDBJ databases">
        <title>Genome sequencing of Stegodyphus mimosarum.</title>
        <authorList>
            <person name="Bechsgaard J."/>
        </authorList>
    </citation>
    <scope>NUCLEOTIDE SEQUENCE [LARGE SCALE GENOMIC DNA]</scope>
</reference>
<name>A0A087TQL9_STEMI</name>
<feature type="compositionally biased region" description="Basic and acidic residues" evidence="10">
    <location>
        <begin position="360"/>
        <end position="369"/>
    </location>
</feature>
<keyword evidence="13" id="KW-1185">Reference proteome</keyword>
<evidence type="ECO:0000256" key="3">
    <source>
        <dbReference type="ARBA" id="ARBA00022603"/>
    </source>
</evidence>
<dbReference type="EMBL" id="KK116318">
    <property type="protein sequence ID" value="KFM67408.1"/>
    <property type="molecule type" value="Genomic_DNA"/>
</dbReference>
<dbReference type="GO" id="GO:0035098">
    <property type="term" value="C:ESC/E(Z) complex"/>
    <property type="evidence" value="ECO:0007669"/>
    <property type="project" value="TreeGrafter"/>
</dbReference>
<dbReference type="SUPFAM" id="SSF82199">
    <property type="entry name" value="SET domain"/>
    <property type="match status" value="1"/>
</dbReference>
<dbReference type="GO" id="GO:0032259">
    <property type="term" value="P:methylation"/>
    <property type="evidence" value="ECO:0007669"/>
    <property type="project" value="UniProtKB-KW"/>
</dbReference>
<comment type="subcellular location">
    <subcellularLocation>
        <location evidence="1">Nucleus</location>
    </subcellularLocation>
</comment>
<dbReference type="STRING" id="407821.A0A087TQL9"/>
<feature type="compositionally biased region" description="Basic and acidic residues" evidence="10">
    <location>
        <begin position="197"/>
        <end position="207"/>
    </location>
</feature>
<evidence type="ECO:0000256" key="7">
    <source>
        <dbReference type="ARBA" id="ARBA00023015"/>
    </source>
</evidence>
<evidence type="ECO:0000256" key="9">
    <source>
        <dbReference type="ARBA" id="ARBA00023242"/>
    </source>
</evidence>
<dbReference type="OMA" id="GNSCYML"/>
<keyword evidence="8" id="KW-0804">Transcription</keyword>
<dbReference type="EC" id="2.1.1.356" evidence="2"/>
<feature type="domain" description="CXC" evidence="11">
    <location>
        <begin position="502"/>
        <end position="588"/>
    </location>
</feature>
<dbReference type="InterPro" id="IPR046341">
    <property type="entry name" value="SET_dom_sf"/>
</dbReference>
<dbReference type="SMART" id="SM01114">
    <property type="entry name" value="CXC"/>
    <property type="match status" value="1"/>
</dbReference>
<gene>
    <name evidence="12" type="ORF">X975_18820</name>
</gene>
<dbReference type="AlphaFoldDB" id="A0A087TQL9"/>
<feature type="region of interest" description="Disordered" evidence="10">
    <location>
        <begin position="360"/>
        <end position="405"/>
    </location>
</feature>
<evidence type="ECO:0000256" key="5">
    <source>
        <dbReference type="ARBA" id="ARBA00022691"/>
    </source>
</evidence>
<dbReference type="Proteomes" id="UP000054359">
    <property type="component" value="Unassembled WGS sequence"/>
</dbReference>
<keyword evidence="6" id="KW-0156">Chromatin regulator</keyword>
<evidence type="ECO:0000256" key="4">
    <source>
        <dbReference type="ARBA" id="ARBA00022679"/>
    </source>
</evidence>
<dbReference type="PANTHER" id="PTHR45747">
    <property type="entry name" value="HISTONE-LYSINE N-METHYLTRANSFERASE E(Z)"/>
    <property type="match status" value="1"/>
</dbReference>
<dbReference type="GO" id="GO:0140951">
    <property type="term" value="F:histone H3K27 trimethyltransferase activity"/>
    <property type="evidence" value="ECO:0007669"/>
    <property type="project" value="UniProtKB-EC"/>
</dbReference>
<proteinExistence type="predicted"/>
<feature type="region of interest" description="Disordered" evidence="10">
    <location>
        <begin position="197"/>
        <end position="235"/>
    </location>
</feature>
<dbReference type="OrthoDB" id="6141102at2759"/>
<evidence type="ECO:0000259" key="11">
    <source>
        <dbReference type="PROSITE" id="PS51633"/>
    </source>
</evidence>
<dbReference type="PANTHER" id="PTHR45747:SF4">
    <property type="entry name" value="HISTONE-LYSINE N-METHYLTRANSFERASE E(Z)"/>
    <property type="match status" value="1"/>
</dbReference>
<dbReference type="InterPro" id="IPR048358">
    <property type="entry name" value="EZH1/2_MCSS"/>
</dbReference>
<dbReference type="InterPro" id="IPR045318">
    <property type="entry name" value="EZH1/2-like"/>
</dbReference>
<evidence type="ECO:0000313" key="12">
    <source>
        <dbReference type="EMBL" id="KFM67408.1"/>
    </source>
</evidence>
<dbReference type="Pfam" id="PF18118">
    <property type="entry name" value="PRC2_HTH_1"/>
    <property type="match status" value="1"/>
</dbReference>
<keyword evidence="5" id="KW-0949">S-adenosyl-L-methionine</keyword>